<protein>
    <submittedName>
        <fullName evidence="1">Tim17/Tim22/Tim23/Pmp24 family-domain-containing protein</fullName>
    </submittedName>
</protein>
<dbReference type="InterPro" id="IPR019531">
    <property type="entry name" value="Pmp4"/>
</dbReference>
<comment type="caution">
    <text evidence="1">The sequence shown here is derived from an EMBL/GenBank/DDBJ whole genome shotgun (WGS) entry which is preliminary data.</text>
</comment>
<dbReference type="GO" id="GO:0005778">
    <property type="term" value="C:peroxisomal membrane"/>
    <property type="evidence" value="ECO:0007669"/>
    <property type="project" value="TreeGrafter"/>
</dbReference>
<dbReference type="InParanoid" id="A0A5J5FC71"/>
<keyword evidence="2" id="KW-1185">Reference proteome</keyword>
<gene>
    <name evidence="1" type="ORF">FN846DRAFT_742</name>
</gene>
<dbReference type="PIRSF" id="PIRSF013674">
    <property type="entry name" value="PXMP4"/>
    <property type="match status" value="1"/>
</dbReference>
<reference evidence="1 2" key="1">
    <citation type="submission" date="2019-09" db="EMBL/GenBank/DDBJ databases">
        <title>Draft genome of the ectomycorrhizal ascomycete Sphaerosporella brunnea.</title>
        <authorList>
            <consortium name="DOE Joint Genome Institute"/>
            <person name="Benucci G.M."/>
            <person name="Marozzi G."/>
            <person name="Antonielli L."/>
            <person name="Sanchez S."/>
            <person name="Marco P."/>
            <person name="Wang X."/>
            <person name="Falini L.B."/>
            <person name="Barry K."/>
            <person name="Haridas S."/>
            <person name="Lipzen A."/>
            <person name="Labutti K."/>
            <person name="Grigoriev I.V."/>
            <person name="Murat C."/>
            <person name="Martin F."/>
            <person name="Albertini E."/>
            <person name="Donnini D."/>
            <person name="Bonito G."/>
        </authorList>
    </citation>
    <scope>NUCLEOTIDE SEQUENCE [LARGE SCALE GENOMIC DNA]</scope>
    <source>
        <strain evidence="1 2">Sb_GMNB300</strain>
    </source>
</reference>
<accession>A0A5J5FC71</accession>
<dbReference type="Pfam" id="PF02466">
    <property type="entry name" value="Tim17"/>
    <property type="match status" value="1"/>
</dbReference>
<evidence type="ECO:0000313" key="1">
    <source>
        <dbReference type="EMBL" id="KAA8914976.1"/>
    </source>
</evidence>
<sequence>MSSSRIEALKAAATEFILDPANHDILTLVKGFRNGLVYGTKIRFPHALVMVALFRSGTFREKAQQIFTATKTHAKTLSLFVLTYKTSMLFLRHVHDGKELPHDSFLAGLLGGYLVFGRGKQSSVNQQIVMYVFARVMIALAKLAVKKGVIPDKGQKVTGNAWPVFASLSWALVMWLFRWHPELVQSSLRNSMVYLYKNADTWHGWKDFLWHNS</sequence>
<evidence type="ECO:0000313" key="2">
    <source>
        <dbReference type="Proteomes" id="UP000326924"/>
    </source>
</evidence>
<dbReference type="PANTHER" id="PTHR15460:SF3">
    <property type="entry name" value="PEROXISOMAL MEMBRANE PROTEIN 4"/>
    <property type="match status" value="1"/>
</dbReference>
<dbReference type="AlphaFoldDB" id="A0A5J5FC71"/>
<dbReference type="Proteomes" id="UP000326924">
    <property type="component" value="Unassembled WGS sequence"/>
</dbReference>
<dbReference type="EMBL" id="VXIS01000001">
    <property type="protein sequence ID" value="KAA8914976.1"/>
    <property type="molecule type" value="Genomic_DNA"/>
</dbReference>
<proteinExistence type="predicted"/>
<name>A0A5J5FC71_9PEZI</name>
<dbReference type="OrthoDB" id="39659at2759"/>
<organism evidence="1 2">
    <name type="scientific">Sphaerosporella brunnea</name>
    <dbReference type="NCBI Taxonomy" id="1250544"/>
    <lineage>
        <taxon>Eukaryota</taxon>
        <taxon>Fungi</taxon>
        <taxon>Dikarya</taxon>
        <taxon>Ascomycota</taxon>
        <taxon>Pezizomycotina</taxon>
        <taxon>Pezizomycetes</taxon>
        <taxon>Pezizales</taxon>
        <taxon>Pyronemataceae</taxon>
        <taxon>Sphaerosporella</taxon>
    </lineage>
</organism>
<dbReference type="PANTHER" id="PTHR15460">
    <property type="entry name" value="PEROXISOMAL MEMBRANE PROTEIN 4"/>
    <property type="match status" value="1"/>
</dbReference>